<evidence type="ECO:0000259" key="7">
    <source>
        <dbReference type="PROSITE" id="PS51760"/>
    </source>
</evidence>
<gene>
    <name evidence="8" type="ORF">LX69_02661</name>
</gene>
<evidence type="ECO:0000256" key="5">
    <source>
        <dbReference type="RuleBase" id="RU361174"/>
    </source>
</evidence>
<dbReference type="AlphaFoldDB" id="A0A2W7MZ41"/>
<keyword evidence="8" id="KW-0858">Xylan degradation</keyword>
<dbReference type="Pfam" id="PF00331">
    <property type="entry name" value="Glyco_hydro_10"/>
    <property type="match status" value="1"/>
</dbReference>
<evidence type="ECO:0000256" key="6">
    <source>
        <dbReference type="SAM" id="SignalP"/>
    </source>
</evidence>
<evidence type="ECO:0000256" key="2">
    <source>
        <dbReference type="ARBA" id="ARBA00023277"/>
    </source>
</evidence>
<protein>
    <recommendedName>
        <fullName evidence="5">Beta-xylanase</fullName>
        <ecNumber evidence="5">3.2.1.8</ecNumber>
    </recommendedName>
</protein>
<dbReference type="SUPFAM" id="SSF51445">
    <property type="entry name" value="(Trans)glycosidases"/>
    <property type="match status" value="1"/>
</dbReference>
<dbReference type="PRINTS" id="PR00134">
    <property type="entry name" value="GLHYDRLASE10"/>
</dbReference>
<evidence type="ECO:0000313" key="8">
    <source>
        <dbReference type="EMBL" id="PZX13405.1"/>
    </source>
</evidence>
<dbReference type="Gene3D" id="3.20.20.80">
    <property type="entry name" value="Glycosidases"/>
    <property type="match status" value="1"/>
</dbReference>
<dbReference type="EMBL" id="QKZK01000026">
    <property type="protein sequence ID" value="PZX13405.1"/>
    <property type="molecule type" value="Genomic_DNA"/>
</dbReference>
<evidence type="ECO:0000256" key="1">
    <source>
        <dbReference type="ARBA" id="ARBA00022801"/>
    </source>
</evidence>
<comment type="similarity">
    <text evidence="5">Belongs to the glycosyl hydrolase 10 (cellulase F) family.</text>
</comment>
<dbReference type="InterPro" id="IPR001000">
    <property type="entry name" value="GH10_dom"/>
</dbReference>
<feature type="domain" description="GH10" evidence="7">
    <location>
        <begin position="26"/>
        <end position="373"/>
    </location>
</feature>
<dbReference type="EC" id="3.2.1.8" evidence="5"/>
<proteinExistence type="inferred from homology"/>
<feature type="signal peptide" evidence="6">
    <location>
        <begin position="1"/>
        <end position="20"/>
    </location>
</feature>
<evidence type="ECO:0000256" key="4">
    <source>
        <dbReference type="ARBA" id="ARBA00023326"/>
    </source>
</evidence>
<dbReference type="GO" id="GO:0045493">
    <property type="term" value="P:xylan catabolic process"/>
    <property type="evidence" value="ECO:0007669"/>
    <property type="project" value="UniProtKB-KW"/>
</dbReference>
<evidence type="ECO:0000256" key="3">
    <source>
        <dbReference type="ARBA" id="ARBA00023295"/>
    </source>
</evidence>
<dbReference type="Proteomes" id="UP000249239">
    <property type="component" value="Unassembled WGS sequence"/>
</dbReference>
<keyword evidence="3 5" id="KW-0326">Glycosidase</keyword>
<dbReference type="GO" id="GO:0031176">
    <property type="term" value="F:endo-1,4-beta-xylanase activity"/>
    <property type="evidence" value="ECO:0007669"/>
    <property type="project" value="UniProtKB-EC"/>
</dbReference>
<dbReference type="InterPro" id="IPR044846">
    <property type="entry name" value="GH10"/>
</dbReference>
<evidence type="ECO:0000313" key="9">
    <source>
        <dbReference type="Proteomes" id="UP000249239"/>
    </source>
</evidence>
<dbReference type="PANTHER" id="PTHR31490:SF90">
    <property type="entry name" value="ENDO-1,4-BETA-XYLANASE A"/>
    <property type="match status" value="1"/>
</dbReference>
<name>A0A2W7MZ41_9BACT</name>
<keyword evidence="4 5" id="KW-0624">Polysaccharide degradation</keyword>
<keyword evidence="1 5" id="KW-0378">Hydrolase</keyword>
<reference evidence="8 9" key="1">
    <citation type="submission" date="2018-06" db="EMBL/GenBank/DDBJ databases">
        <title>Genomic Encyclopedia of Archaeal and Bacterial Type Strains, Phase II (KMG-II): from individual species to whole genera.</title>
        <authorList>
            <person name="Goeker M."/>
        </authorList>
    </citation>
    <scope>NUCLEOTIDE SEQUENCE [LARGE SCALE GENOMIC DNA]</scope>
    <source>
        <strain evidence="8 9">DSM 6779</strain>
    </source>
</reference>
<dbReference type="InterPro" id="IPR017853">
    <property type="entry name" value="GH"/>
</dbReference>
<dbReference type="PANTHER" id="PTHR31490">
    <property type="entry name" value="GLYCOSYL HYDROLASE"/>
    <property type="match status" value="1"/>
</dbReference>
<dbReference type="PROSITE" id="PS51760">
    <property type="entry name" value="GH10_2"/>
    <property type="match status" value="1"/>
</dbReference>
<feature type="chain" id="PRO_5015936828" description="Beta-xylanase" evidence="6">
    <location>
        <begin position="21"/>
        <end position="377"/>
    </location>
</feature>
<sequence length="377" mass="43040">MMNNVKRMMTLAVSSMFVFASCAHGERKGHTLKEAFEGKFLVGTALNIDQIGGFDTASLRVVKTHFNAIVAENCMKSEQIQPREGVFEFAMADRMVEFGEANGMQITGHTLIWHSQTPRWFFKDSQGNDVTREVLIERMRTHIHTVVGRYKGRIKGWDVVNEVIDDRDGSYRKSKFYQIIGEDYIKLAFQFAHEADPDAELYYNDYSLTNSRKRKGAVEMVKKLLADGVRIDAVGEQCHVGLEEPTLAEYEQTIKDFAALGVKVMVTEMEISVLPMDWSLGADVSARMEYKEKSDLYVNGLPDDVNAAFEQRYLDFFNLFLKYQDVITRVTLWGVNDGNSWKNNWPIPGRTDYPLLFDRKNLPKPVVAKLIEAGKKN</sequence>
<keyword evidence="2 5" id="KW-0119">Carbohydrate metabolism</keyword>
<organism evidence="8 9">
    <name type="scientific">Breznakibacter xylanolyticus</name>
    <dbReference type="NCBI Taxonomy" id="990"/>
    <lineage>
        <taxon>Bacteria</taxon>
        <taxon>Pseudomonadati</taxon>
        <taxon>Bacteroidota</taxon>
        <taxon>Bacteroidia</taxon>
        <taxon>Marinilabiliales</taxon>
        <taxon>Marinilabiliaceae</taxon>
        <taxon>Breznakibacter</taxon>
    </lineage>
</organism>
<comment type="caution">
    <text evidence="8">The sequence shown here is derived from an EMBL/GenBank/DDBJ whole genome shotgun (WGS) entry which is preliminary data.</text>
</comment>
<keyword evidence="9" id="KW-1185">Reference proteome</keyword>
<dbReference type="SMART" id="SM00633">
    <property type="entry name" value="Glyco_10"/>
    <property type="match status" value="1"/>
</dbReference>
<comment type="catalytic activity">
    <reaction evidence="5">
        <text>Endohydrolysis of (1-&gt;4)-beta-D-xylosidic linkages in xylans.</text>
        <dbReference type="EC" id="3.2.1.8"/>
    </reaction>
</comment>
<dbReference type="PROSITE" id="PS51257">
    <property type="entry name" value="PROKAR_LIPOPROTEIN"/>
    <property type="match status" value="1"/>
</dbReference>
<dbReference type="RefSeq" id="WP_245935019.1">
    <property type="nucleotide sequence ID" value="NZ_QKZK01000026.1"/>
</dbReference>
<keyword evidence="6" id="KW-0732">Signal</keyword>
<accession>A0A2W7MZ41</accession>